<dbReference type="Pfam" id="PF03372">
    <property type="entry name" value="Exo_endo_phos"/>
    <property type="match status" value="1"/>
</dbReference>
<dbReference type="PANTHER" id="PTHR12121">
    <property type="entry name" value="CARBON CATABOLITE REPRESSOR PROTEIN 4"/>
    <property type="match status" value="1"/>
</dbReference>
<dbReference type="RefSeq" id="WP_204006322.1">
    <property type="nucleotide sequence ID" value="NZ_BOPG01000065.1"/>
</dbReference>
<keyword evidence="2" id="KW-0378">Hydrolase</keyword>
<evidence type="ECO:0000313" key="3">
    <source>
        <dbReference type="Proteomes" id="UP000612585"/>
    </source>
</evidence>
<dbReference type="GO" id="GO:0000175">
    <property type="term" value="F:3'-5'-RNA exonuclease activity"/>
    <property type="evidence" value="ECO:0007669"/>
    <property type="project" value="TreeGrafter"/>
</dbReference>
<dbReference type="PANTHER" id="PTHR12121:SF36">
    <property type="entry name" value="ENDONUCLEASE_EXONUCLEASE_PHOSPHATASE DOMAIN-CONTAINING PROTEIN"/>
    <property type="match status" value="1"/>
</dbReference>
<dbReference type="SUPFAM" id="SSF56219">
    <property type="entry name" value="DNase I-like"/>
    <property type="match status" value="1"/>
</dbReference>
<dbReference type="Proteomes" id="UP000612585">
    <property type="component" value="Unassembled WGS sequence"/>
</dbReference>
<dbReference type="CDD" id="cd09083">
    <property type="entry name" value="EEP-1"/>
    <property type="match status" value="1"/>
</dbReference>
<dbReference type="InterPro" id="IPR005135">
    <property type="entry name" value="Endo/exonuclease/phosphatase"/>
</dbReference>
<evidence type="ECO:0000313" key="2">
    <source>
        <dbReference type="EMBL" id="GIJ61424.1"/>
    </source>
</evidence>
<name>A0A8J3ZCE7_9ACTN</name>
<dbReference type="AlphaFoldDB" id="A0A8J3ZCE7"/>
<proteinExistence type="predicted"/>
<feature type="domain" description="Endonuclease/exonuclease/phosphatase" evidence="1">
    <location>
        <begin position="6"/>
        <end position="248"/>
    </location>
</feature>
<protein>
    <submittedName>
        <fullName evidence="2">Metal-dependent hydrolase</fullName>
    </submittedName>
</protein>
<reference evidence="2" key="1">
    <citation type="submission" date="2021-01" db="EMBL/GenBank/DDBJ databases">
        <title>Whole genome shotgun sequence of Virgisporangium aurantiacum NBRC 16421.</title>
        <authorList>
            <person name="Komaki H."/>
            <person name="Tamura T."/>
        </authorList>
    </citation>
    <scope>NUCLEOTIDE SEQUENCE</scope>
    <source>
        <strain evidence="2">NBRC 16421</strain>
    </source>
</reference>
<dbReference type="InterPro" id="IPR050410">
    <property type="entry name" value="CCR4/nocturin_mRNA_transcr"/>
</dbReference>
<accession>A0A8J3ZCE7</accession>
<sequence>MPLRVMTFNLKYASADGPHPWPDRRPLVRSLLAAERPDLICTQEGLAGQLDDVMADLGTAYGFIGTGRDGGTRGEYTAILYRIERLAPVRDGVFWLSGTPDVVGSNTWGARCVRMVTWVRFRDAVTGGEFCAVNTHLDHISESARQRSAALIRDRIAALASDIPVVLAGDFNTPAGPDSPTYETLTGGLVDTWTAAARRGPAYGTWHGFGPVVVDGPRIDWILVTPDIAVEEATVIPFRDGDRFPSDHLPVQVRLRLPSPPSATKPADSHATVMG</sequence>
<evidence type="ECO:0000259" key="1">
    <source>
        <dbReference type="Pfam" id="PF03372"/>
    </source>
</evidence>
<gene>
    <name evidence="2" type="ORF">Vau01_089400</name>
</gene>
<dbReference type="Gene3D" id="3.60.10.10">
    <property type="entry name" value="Endonuclease/exonuclease/phosphatase"/>
    <property type="match status" value="1"/>
</dbReference>
<organism evidence="2 3">
    <name type="scientific">Virgisporangium aurantiacum</name>
    <dbReference type="NCBI Taxonomy" id="175570"/>
    <lineage>
        <taxon>Bacteria</taxon>
        <taxon>Bacillati</taxon>
        <taxon>Actinomycetota</taxon>
        <taxon>Actinomycetes</taxon>
        <taxon>Micromonosporales</taxon>
        <taxon>Micromonosporaceae</taxon>
        <taxon>Virgisporangium</taxon>
    </lineage>
</organism>
<keyword evidence="3" id="KW-1185">Reference proteome</keyword>
<dbReference type="InterPro" id="IPR036691">
    <property type="entry name" value="Endo/exonu/phosph_ase_sf"/>
</dbReference>
<comment type="caution">
    <text evidence="2">The sequence shown here is derived from an EMBL/GenBank/DDBJ whole genome shotgun (WGS) entry which is preliminary data.</text>
</comment>
<dbReference type="EMBL" id="BOPG01000065">
    <property type="protein sequence ID" value="GIJ61424.1"/>
    <property type="molecule type" value="Genomic_DNA"/>
</dbReference>